<evidence type="ECO:0000313" key="5">
    <source>
        <dbReference type="EMBL" id="MBB6146815.1"/>
    </source>
</evidence>
<dbReference type="PANTHER" id="PTHR24421:SF62">
    <property type="entry name" value="SENSORY TRANSDUCTION HISTIDINE KINASE"/>
    <property type="match status" value="1"/>
</dbReference>
<dbReference type="Pfam" id="PF07730">
    <property type="entry name" value="HisKA_3"/>
    <property type="match status" value="1"/>
</dbReference>
<dbReference type="Gene3D" id="3.30.565.10">
    <property type="entry name" value="Histidine kinase-like ATPase, C-terminal domain"/>
    <property type="match status" value="1"/>
</dbReference>
<keyword evidence="2 5" id="KW-0418">Kinase</keyword>
<evidence type="ECO:0000259" key="4">
    <source>
        <dbReference type="PROSITE" id="PS50109"/>
    </source>
</evidence>
<dbReference type="GO" id="GO:0016020">
    <property type="term" value="C:membrane"/>
    <property type="evidence" value="ECO:0007669"/>
    <property type="project" value="InterPro"/>
</dbReference>
<name>A0A841K1E6_9BACT</name>
<reference evidence="5 6" key="1">
    <citation type="submission" date="2020-08" db="EMBL/GenBank/DDBJ databases">
        <title>Genomic Encyclopedia of Type Strains, Phase IV (KMG-IV): sequencing the most valuable type-strain genomes for metagenomic binning, comparative biology and taxonomic classification.</title>
        <authorList>
            <person name="Goeker M."/>
        </authorList>
    </citation>
    <scope>NUCLEOTIDE SEQUENCE [LARGE SCALE GENOMIC DNA]</scope>
    <source>
        <strain evidence="5 6">DSM 103733</strain>
    </source>
</reference>
<dbReference type="SMART" id="SM00387">
    <property type="entry name" value="HATPase_c"/>
    <property type="match status" value="1"/>
</dbReference>
<comment type="caution">
    <text evidence="5">The sequence shown here is derived from an EMBL/GenBank/DDBJ whole genome shotgun (WGS) entry which is preliminary data.</text>
</comment>
<dbReference type="Gene3D" id="2.130.10.10">
    <property type="entry name" value="YVTN repeat-like/Quinoprotein amine dehydrogenase"/>
    <property type="match status" value="3"/>
</dbReference>
<dbReference type="InterPro" id="IPR011123">
    <property type="entry name" value="Y_Y_Y"/>
</dbReference>
<evidence type="ECO:0000256" key="2">
    <source>
        <dbReference type="ARBA" id="ARBA00022777"/>
    </source>
</evidence>
<dbReference type="InterPro" id="IPR036890">
    <property type="entry name" value="HATPase_C_sf"/>
</dbReference>
<dbReference type="Gene3D" id="2.60.40.10">
    <property type="entry name" value="Immunoglobulins"/>
    <property type="match status" value="1"/>
</dbReference>
<dbReference type="SUPFAM" id="SSF63829">
    <property type="entry name" value="Calcium-dependent phosphotriesterase"/>
    <property type="match status" value="3"/>
</dbReference>
<dbReference type="EMBL" id="JACHEK010000011">
    <property type="protein sequence ID" value="MBB6146815.1"/>
    <property type="molecule type" value="Genomic_DNA"/>
</dbReference>
<dbReference type="Pfam" id="PF02518">
    <property type="entry name" value="HATPase_c"/>
    <property type="match status" value="1"/>
</dbReference>
<organism evidence="5 6">
    <name type="scientific">Silvibacterium bohemicum</name>
    <dbReference type="NCBI Taxonomy" id="1577686"/>
    <lineage>
        <taxon>Bacteria</taxon>
        <taxon>Pseudomonadati</taxon>
        <taxon>Acidobacteriota</taxon>
        <taxon>Terriglobia</taxon>
        <taxon>Terriglobales</taxon>
        <taxon>Acidobacteriaceae</taxon>
        <taxon>Silvibacterium</taxon>
    </lineage>
</organism>
<dbReference type="CDD" id="cd16917">
    <property type="entry name" value="HATPase_UhpB-NarQ-NarX-like"/>
    <property type="match status" value="1"/>
</dbReference>
<keyword evidence="1" id="KW-0808">Transferase</keyword>
<dbReference type="PROSITE" id="PS50109">
    <property type="entry name" value="HIS_KIN"/>
    <property type="match status" value="1"/>
</dbReference>
<dbReference type="Pfam" id="PF07495">
    <property type="entry name" value="Y_Y_Y"/>
    <property type="match status" value="1"/>
</dbReference>
<dbReference type="InterPro" id="IPR005467">
    <property type="entry name" value="His_kinase_dom"/>
</dbReference>
<dbReference type="SUPFAM" id="SSF55874">
    <property type="entry name" value="ATPase domain of HSP90 chaperone/DNA topoisomerase II/histidine kinase"/>
    <property type="match status" value="1"/>
</dbReference>
<dbReference type="InterPro" id="IPR013783">
    <property type="entry name" value="Ig-like_fold"/>
</dbReference>
<dbReference type="OrthoDB" id="127270at2"/>
<dbReference type="AlphaFoldDB" id="A0A841K1E6"/>
<accession>A0A841K1E6</accession>
<protein>
    <submittedName>
        <fullName evidence="5">Signal transduction histidine kinase/ligand-binding sensor domain-containing protein</fullName>
    </submittedName>
</protein>
<dbReference type="PANTHER" id="PTHR24421">
    <property type="entry name" value="NITRATE/NITRITE SENSOR PROTEIN NARX-RELATED"/>
    <property type="match status" value="1"/>
</dbReference>
<evidence type="ECO:0000256" key="1">
    <source>
        <dbReference type="ARBA" id="ARBA00022679"/>
    </source>
</evidence>
<dbReference type="InterPro" id="IPR011712">
    <property type="entry name" value="Sig_transdc_His_kin_sub3_dim/P"/>
</dbReference>
<dbReference type="GO" id="GO:0000155">
    <property type="term" value="F:phosphorelay sensor kinase activity"/>
    <property type="evidence" value="ECO:0007669"/>
    <property type="project" value="InterPro"/>
</dbReference>
<dbReference type="InterPro" id="IPR003594">
    <property type="entry name" value="HATPase_dom"/>
</dbReference>
<keyword evidence="6" id="KW-1185">Reference proteome</keyword>
<proteinExistence type="predicted"/>
<feature type="domain" description="Histidine kinase" evidence="4">
    <location>
        <begin position="807"/>
        <end position="1003"/>
    </location>
</feature>
<dbReference type="Gene3D" id="1.20.5.1930">
    <property type="match status" value="1"/>
</dbReference>
<sequence>MTSKTRQRTSETWGRRKLCALSLFFVVFGVSFSAFGQTLAMRQYVHFGWTQRDGVPSNILAVEQTKDGYLWMSTEDGLFRFDGVHFERYLAPPGEKFLSRSVNALKAMPDSGLWVGYSFGGAVFLKDGHLTNYSEAEGLPSASIASFAKDGAGFIWAATTRGLMRLDGSHWHKVGSDWNYPADHAAFLLTDTQGRLWVATDEKLLFLPRGAKRFSETTVAIKGLVNIAQAPDGTLWLNTGGVIRRLNWTKGEWRVDGPEIRTQSHILLIDSDGGLWCGSQSDGIVRIQVLGRLGTGRGLPLSIRIEHYTAKDGLTANGGWPVFEDNAGDMWVATDNGIDRFRPVKVTKLTTPTPAPTGLNGSTIVVNQRGELLYGEDNMPMRVYNDTTGTRMLGGPNGVLCAYRDPIGALWFGGKGFLDRYSEDLFAPVSLPSGTTALNTIQAIAMDPSGALWVSITRKGVYRLENGVWEPYGNRSDLPQLVAITELADSSGRLWFGYTANRIAMLNGNKVQIFSSSGGLTTGNVTALHEADGRVWAGGENGLAYFSQGRFQHVNFEDEDGVRNISGIVGRSNGDLWINQVSGIVHIQASEIRRILEDPNYRASYELFNALDGYFGSPSIVRPLPTAVEGANGRLWFSAYTGIFWMDPDRIRRSPPSPVFVESVVADGKPYRALSDLKMPPNVANLQINYTALDLSTPERVRFRYKLDGVDSDWLDAQTRRQAYYTNLPPGRHTFHVIACNGDGVWNETGATLSFFIAPAFYQTVRFKLALGFAVVGLAWLIHSLRLKQATAQMQVRLTERLEERGRIARELHDTLIQSVDGLMLRVQTALNEPDQTRCRLLIEKALDSADEVMLEGRDRVHALRAEAVAVNELSQALANYGEELAEDRPIAFSVALVGSSKCVDPFVRDEMYRIGREALANAFQHARATKIEVEVTYDRSMIHMRVRDDGGGIQQETLTSGRPGHWGLRGIRERADAIGANLVIWSSPGAGTEIDLKIPAEVAYQKSTRKFGLYWMKKLLWDRSVTR</sequence>
<dbReference type="RefSeq" id="WP_050061311.1">
    <property type="nucleotide sequence ID" value="NZ_JACHEK010000011.1"/>
</dbReference>
<dbReference type="InterPro" id="IPR015943">
    <property type="entry name" value="WD40/YVTN_repeat-like_dom_sf"/>
</dbReference>
<dbReference type="Proteomes" id="UP000538666">
    <property type="component" value="Unassembled WGS sequence"/>
</dbReference>
<dbReference type="GO" id="GO:0046983">
    <property type="term" value="F:protein dimerization activity"/>
    <property type="evidence" value="ECO:0007669"/>
    <property type="project" value="InterPro"/>
</dbReference>
<gene>
    <name evidence="5" type="ORF">HNQ77_004796</name>
</gene>
<keyword evidence="3" id="KW-0902">Two-component regulatory system</keyword>
<evidence type="ECO:0000256" key="3">
    <source>
        <dbReference type="ARBA" id="ARBA00023012"/>
    </source>
</evidence>
<evidence type="ECO:0000313" key="6">
    <source>
        <dbReference type="Proteomes" id="UP000538666"/>
    </source>
</evidence>
<dbReference type="InterPro" id="IPR050482">
    <property type="entry name" value="Sensor_HK_TwoCompSys"/>
</dbReference>